<dbReference type="AlphaFoldDB" id="A0A1X4H2S1"/>
<organism evidence="2 3">
    <name type="scientific">Halorubrum ezzemoulense DSM 17463</name>
    <dbReference type="NCBI Taxonomy" id="1121945"/>
    <lineage>
        <taxon>Archaea</taxon>
        <taxon>Methanobacteriati</taxon>
        <taxon>Methanobacteriota</taxon>
        <taxon>Stenosarchaea group</taxon>
        <taxon>Halobacteria</taxon>
        <taxon>Halobacteriales</taxon>
        <taxon>Haloferacaceae</taxon>
        <taxon>Halorubrum</taxon>
    </lineage>
</organism>
<evidence type="ECO:0000313" key="2">
    <source>
        <dbReference type="EMBL" id="OSP05087.1"/>
    </source>
</evidence>
<dbReference type="EMBL" id="NEDJ01000027">
    <property type="protein sequence ID" value="OSP05087.1"/>
    <property type="molecule type" value="Genomic_DNA"/>
</dbReference>
<evidence type="ECO:0000256" key="1">
    <source>
        <dbReference type="SAM" id="MobiDB-lite"/>
    </source>
</evidence>
<accession>A0A1X4H2S1</accession>
<reference evidence="2 3" key="1">
    <citation type="submission" date="2017-04" db="EMBL/GenBank/DDBJ databases">
        <title>MLSA of the genus Halorubrum.</title>
        <authorList>
            <person name="De La Haba R."/>
            <person name="Sanchez-Porro C."/>
            <person name="Infante-Dominguez C."/>
            <person name="Ventosa A."/>
        </authorList>
    </citation>
    <scope>NUCLEOTIDE SEQUENCE [LARGE SCALE GENOMIC DNA]</scope>
    <source>
        <strain evidence="2 3">DSM 17463</strain>
    </source>
</reference>
<dbReference type="Proteomes" id="UP000193587">
    <property type="component" value="Unassembled WGS sequence"/>
</dbReference>
<feature type="compositionally biased region" description="Basic and acidic residues" evidence="1">
    <location>
        <begin position="67"/>
        <end position="95"/>
    </location>
</feature>
<evidence type="ECO:0000313" key="3">
    <source>
        <dbReference type="Proteomes" id="UP000193587"/>
    </source>
</evidence>
<proteinExistence type="predicted"/>
<protein>
    <submittedName>
        <fullName evidence="2">Uncharacterized protein</fullName>
    </submittedName>
</protein>
<gene>
    <name evidence="2" type="ORF">B9H04_09210</name>
</gene>
<dbReference type="STRING" id="1121945.GCA_000421805_02178"/>
<sequence>MNYPRTVVYRLARRRPHTVDEPLPAPERTDVNPTPLAEPADGAPTDGPIRAAEPPPDPGDGAPRGPGSEEPRDLTREPADDGADAEARGRDADEAETLEYRLERLRPLRAVVTLGVVVARLIRSV</sequence>
<comment type="caution">
    <text evidence="2">The sequence shown here is derived from an EMBL/GenBank/DDBJ whole genome shotgun (WGS) entry which is preliminary data.</text>
</comment>
<feature type="region of interest" description="Disordered" evidence="1">
    <location>
        <begin position="1"/>
        <end position="95"/>
    </location>
</feature>
<dbReference type="RefSeq" id="WP_080508592.1">
    <property type="nucleotide sequence ID" value="NZ_ATXS01000008.1"/>
</dbReference>
<name>A0A1X4H2S1_HALEZ</name>